<protein>
    <submittedName>
        <fullName evidence="1">Uncharacterized protein</fullName>
    </submittedName>
</protein>
<reference evidence="1" key="2">
    <citation type="journal article" date="2020" name="Nat. Commun.">
        <title>Large-scale genome sequencing of mycorrhizal fungi provides insights into the early evolution of symbiotic traits.</title>
        <authorList>
            <person name="Miyauchi S."/>
            <person name="Kiss E."/>
            <person name="Kuo A."/>
            <person name="Drula E."/>
            <person name="Kohler A."/>
            <person name="Sanchez-Garcia M."/>
            <person name="Morin E."/>
            <person name="Andreopoulos B."/>
            <person name="Barry K.W."/>
            <person name="Bonito G."/>
            <person name="Buee M."/>
            <person name="Carver A."/>
            <person name="Chen C."/>
            <person name="Cichocki N."/>
            <person name="Clum A."/>
            <person name="Culley D."/>
            <person name="Crous P.W."/>
            <person name="Fauchery L."/>
            <person name="Girlanda M."/>
            <person name="Hayes R.D."/>
            <person name="Keri Z."/>
            <person name="LaButti K."/>
            <person name="Lipzen A."/>
            <person name="Lombard V."/>
            <person name="Magnuson J."/>
            <person name="Maillard F."/>
            <person name="Murat C."/>
            <person name="Nolan M."/>
            <person name="Ohm R.A."/>
            <person name="Pangilinan J."/>
            <person name="Pereira M.F."/>
            <person name="Perotto S."/>
            <person name="Peter M."/>
            <person name="Pfister S."/>
            <person name="Riley R."/>
            <person name="Sitrit Y."/>
            <person name="Stielow J.B."/>
            <person name="Szollosi G."/>
            <person name="Zifcakova L."/>
            <person name="Stursova M."/>
            <person name="Spatafora J.W."/>
            <person name="Tedersoo L."/>
            <person name="Vaario L.M."/>
            <person name="Yamada A."/>
            <person name="Yan M."/>
            <person name="Wang P."/>
            <person name="Xu J."/>
            <person name="Bruns T."/>
            <person name="Baldrian P."/>
            <person name="Vilgalys R."/>
            <person name="Dunand C."/>
            <person name="Henrissat B."/>
            <person name="Grigoriev I.V."/>
            <person name="Hibbett D."/>
            <person name="Nagy L.G."/>
            <person name="Martin F.M."/>
        </authorList>
    </citation>
    <scope>NUCLEOTIDE SEQUENCE</scope>
    <source>
        <strain evidence="1">P2</strain>
    </source>
</reference>
<dbReference type="Proteomes" id="UP000886501">
    <property type="component" value="Unassembled WGS sequence"/>
</dbReference>
<comment type="caution">
    <text evidence="1">The sequence shown here is derived from an EMBL/GenBank/DDBJ whole genome shotgun (WGS) entry which is preliminary data.</text>
</comment>
<keyword evidence="2" id="KW-1185">Reference proteome</keyword>
<sequence>MGSIVQNGWDQLADQYIASIAFSLLYYDYALTFDRERRLFWSRHSFKQWGSLLFFLNRYCGVIGHAPIVVEMFARPMSALYLLCLHMHLYHQLLAVVMQAIVGLTFITRTYALYNRSCAVLVGLTSLALLVIAVGCYMLSQGQKLGMGPQLPEGSDGCSTGLSWSQAWRLAVAWCGVVVFDLVVVIMTLVRTIQINRRSGKDRTLTHILIRDGVMYFGVIGLATLSNIITFLRGSEITRGVGTTMTNVLACVLVSRLMLNLRDPRERSAAYVTTTMTAATSSVPTSSSVLLHTLTNIEVFDVSTIHGSRDHKGDIEMVPIGDHRRRERHVEACA</sequence>
<reference evidence="1" key="1">
    <citation type="submission" date="2019-10" db="EMBL/GenBank/DDBJ databases">
        <authorList>
            <consortium name="DOE Joint Genome Institute"/>
            <person name="Kuo A."/>
            <person name="Miyauchi S."/>
            <person name="Kiss E."/>
            <person name="Drula E."/>
            <person name="Kohler A."/>
            <person name="Sanchez-Garcia M."/>
            <person name="Andreopoulos B."/>
            <person name="Barry K.W."/>
            <person name="Bonito G."/>
            <person name="Buee M."/>
            <person name="Carver A."/>
            <person name="Chen C."/>
            <person name="Cichocki N."/>
            <person name="Clum A."/>
            <person name="Culley D."/>
            <person name="Crous P.W."/>
            <person name="Fauchery L."/>
            <person name="Girlanda M."/>
            <person name="Hayes R."/>
            <person name="Keri Z."/>
            <person name="Labutti K."/>
            <person name="Lipzen A."/>
            <person name="Lombard V."/>
            <person name="Magnuson J."/>
            <person name="Maillard F."/>
            <person name="Morin E."/>
            <person name="Murat C."/>
            <person name="Nolan M."/>
            <person name="Ohm R."/>
            <person name="Pangilinan J."/>
            <person name="Pereira M."/>
            <person name="Perotto S."/>
            <person name="Peter M."/>
            <person name="Riley R."/>
            <person name="Sitrit Y."/>
            <person name="Stielow B."/>
            <person name="Szollosi G."/>
            <person name="Zifcakova L."/>
            <person name="Stursova M."/>
            <person name="Spatafora J.W."/>
            <person name="Tedersoo L."/>
            <person name="Vaario L.-M."/>
            <person name="Yamada A."/>
            <person name="Yan M."/>
            <person name="Wang P."/>
            <person name="Xu J."/>
            <person name="Bruns T."/>
            <person name="Baldrian P."/>
            <person name="Vilgalys R."/>
            <person name="Henrissat B."/>
            <person name="Grigoriev I.V."/>
            <person name="Hibbett D."/>
            <person name="Nagy L.G."/>
            <person name="Martin F.M."/>
        </authorList>
    </citation>
    <scope>NUCLEOTIDE SEQUENCE</scope>
    <source>
        <strain evidence="1">P2</strain>
    </source>
</reference>
<evidence type="ECO:0000313" key="1">
    <source>
        <dbReference type="EMBL" id="KAF9652457.1"/>
    </source>
</evidence>
<dbReference type="EMBL" id="MU117968">
    <property type="protein sequence ID" value="KAF9652457.1"/>
    <property type="molecule type" value="Genomic_DNA"/>
</dbReference>
<organism evidence="1 2">
    <name type="scientific">Thelephora ganbajun</name>
    <name type="common">Ganba fungus</name>
    <dbReference type="NCBI Taxonomy" id="370292"/>
    <lineage>
        <taxon>Eukaryota</taxon>
        <taxon>Fungi</taxon>
        <taxon>Dikarya</taxon>
        <taxon>Basidiomycota</taxon>
        <taxon>Agaricomycotina</taxon>
        <taxon>Agaricomycetes</taxon>
        <taxon>Thelephorales</taxon>
        <taxon>Thelephoraceae</taxon>
        <taxon>Thelephora</taxon>
    </lineage>
</organism>
<accession>A0ACB6ZS54</accession>
<gene>
    <name evidence="1" type="ORF">BDM02DRAFT_2748113</name>
</gene>
<proteinExistence type="predicted"/>
<name>A0ACB6ZS54_THEGA</name>
<evidence type="ECO:0000313" key="2">
    <source>
        <dbReference type="Proteomes" id="UP000886501"/>
    </source>
</evidence>